<dbReference type="GO" id="GO:0030001">
    <property type="term" value="P:metal ion transport"/>
    <property type="evidence" value="ECO:0007669"/>
    <property type="project" value="InterPro"/>
</dbReference>
<dbReference type="SUPFAM" id="SSF53807">
    <property type="entry name" value="Helical backbone' metal receptor"/>
    <property type="match status" value="1"/>
</dbReference>
<proteinExistence type="inferred from homology"/>
<dbReference type="Proteomes" id="UP000216008">
    <property type="component" value="Unassembled WGS sequence"/>
</dbReference>
<accession>A0A1Z1N5R9</accession>
<keyword evidence="3" id="KW-0479">Metal-binding</keyword>
<evidence type="ECO:0000256" key="3">
    <source>
        <dbReference type="ARBA" id="ARBA00022723"/>
    </source>
</evidence>
<protein>
    <submittedName>
        <fullName evidence="6">Metal ABC transporter substrate-binding protein</fullName>
    </submittedName>
</protein>
<sequence>MRKHYQKIFAFFFAISSLVLILTGCSKKENSSNKNSIVTSTNVYADIAQNVLGKYGKATAIITNSATDPHDFEPTTADAKKVQNAKIVVANGLGYDSWLPKLAKSTNKSAVLVGEDLMNLKNGANPHIWFDLNMPKKYVNYLVERLSKIDKKHAAYYKENGKKYLAKINKIQKIADSIDGAKQKPVYVSEPVFDYALNATHFKIGDKAFEEAIENETDPNAKIIHQMNQTINNRGISFFVKNSQVSSSTVNNFVKRAKSKNIPILQVRETLPNDTSYIKWMTENYQNLANINKKLD</sequence>
<dbReference type="GO" id="GO:0030313">
    <property type="term" value="C:cell envelope"/>
    <property type="evidence" value="ECO:0007669"/>
    <property type="project" value="UniProtKB-SubCell"/>
</dbReference>
<evidence type="ECO:0000256" key="2">
    <source>
        <dbReference type="ARBA" id="ARBA00022448"/>
    </source>
</evidence>
<dbReference type="GO" id="GO:0046872">
    <property type="term" value="F:metal ion binding"/>
    <property type="evidence" value="ECO:0007669"/>
    <property type="project" value="UniProtKB-KW"/>
</dbReference>
<evidence type="ECO:0000313" key="7">
    <source>
        <dbReference type="Proteomes" id="UP000216008"/>
    </source>
</evidence>
<evidence type="ECO:0000313" key="6">
    <source>
        <dbReference type="EMBL" id="PAB55715.1"/>
    </source>
</evidence>
<comment type="subcellular location">
    <subcellularLocation>
        <location evidence="1">Cell envelope</location>
    </subcellularLocation>
</comment>
<keyword evidence="2 5" id="KW-0813">Transport</keyword>
<organism evidence="6 7">
    <name type="scientific">Lactobacillus johnsonii</name>
    <dbReference type="NCBI Taxonomy" id="33959"/>
    <lineage>
        <taxon>Bacteria</taxon>
        <taxon>Bacillati</taxon>
        <taxon>Bacillota</taxon>
        <taxon>Bacilli</taxon>
        <taxon>Lactobacillales</taxon>
        <taxon>Lactobacillaceae</taxon>
        <taxon>Lactobacillus</taxon>
    </lineage>
</organism>
<dbReference type="Pfam" id="PF01297">
    <property type="entry name" value="ZnuA"/>
    <property type="match status" value="1"/>
</dbReference>
<dbReference type="InterPro" id="IPR006127">
    <property type="entry name" value="ZnuA-like"/>
</dbReference>
<dbReference type="PANTHER" id="PTHR42953">
    <property type="entry name" value="HIGH-AFFINITY ZINC UPTAKE SYSTEM PROTEIN ZNUA-RELATED"/>
    <property type="match status" value="1"/>
</dbReference>
<dbReference type="PANTHER" id="PTHR42953:SF1">
    <property type="entry name" value="METAL-BINDING PROTEIN HI_0362-RELATED"/>
    <property type="match status" value="1"/>
</dbReference>
<dbReference type="InterPro" id="IPR050492">
    <property type="entry name" value="Bact_metal-bind_prot9"/>
</dbReference>
<dbReference type="PRINTS" id="PR00690">
    <property type="entry name" value="ADHESNFAMILY"/>
</dbReference>
<evidence type="ECO:0000256" key="4">
    <source>
        <dbReference type="ARBA" id="ARBA00022729"/>
    </source>
</evidence>
<name>A0A1Z1N5R9_LACJH</name>
<dbReference type="GO" id="GO:0007155">
    <property type="term" value="P:cell adhesion"/>
    <property type="evidence" value="ECO:0007669"/>
    <property type="project" value="InterPro"/>
</dbReference>
<reference evidence="6 7" key="1">
    <citation type="submission" date="2017-05" db="EMBL/GenBank/DDBJ databases">
        <title>Lactobacillus johnsonii from commercial turkeys.</title>
        <authorList>
            <person name="Johnson T.J."/>
            <person name="Youmans B."/>
        </authorList>
    </citation>
    <scope>NUCLEOTIDE SEQUENCE [LARGE SCALE GENOMIC DNA]</scope>
    <source>
        <strain evidence="6 7">UMNLJ114</strain>
    </source>
</reference>
<dbReference type="Gene3D" id="3.40.50.1980">
    <property type="entry name" value="Nitrogenase molybdenum iron protein domain"/>
    <property type="match status" value="2"/>
</dbReference>
<evidence type="ECO:0000256" key="1">
    <source>
        <dbReference type="ARBA" id="ARBA00004196"/>
    </source>
</evidence>
<dbReference type="RefSeq" id="WP_087712835.1">
    <property type="nucleotide sequence ID" value="NZ_CP021703.1"/>
</dbReference>
<comment type="caution">
    <text evidence="6">The sequence shown here is derived from an EMBL/GenBank/DDBJ whole genome shotgun (WGS) entry which is preliminary data.</text>
</comment>
<dbReference type="InterPro" id="IPR006128">
    <property type="entry name" value="Lipoprotein_PsaA-like"/>
</dbReference>
<comment type="similarity">
    <text evidence="5">Belongs to the bacterial solute-binding protein 9 family.</text>
</comment>
<evidence type="ECO:0000256" key="5">
    <source>
        <dbReference type="RuleBase" id="RU003512"/>
    </source>
</evidence>
<dbReference type="AlphaFoldDB" id="A0A1Z1N5R9"/>
<dbReference type="PROSITE" id="PS51257">
    <property type="entry name" value="PROKAR_LIPOPROTEIN"/>
    <property type="match status" value="1"/>
</dbReference>
<gene>
    <name evidence="6" type="ORF">A3Q24_03850</name>
</gene>
<keyword evidence="4" id="KW-0732">Signal</keyword>
<dbReference type="EMBL" id="NIBD01000020">
    <property type="protein sequence ID" value="PAB55715.1"/>
    <property type="molecule type" value="Genomic_DNA"/>
</dbReference>